<keyword evidence="8" id="KW-0406">Ion transport</keyword>
<feature type="repeat" description="ANK" evidence="11">
    <location>
        <begin position="67"/>
        <end position="89"/>
    </location>
</feature>
<dbReference type="PROSITE" id="PS50088">
    <property type="entry name" value="ANK_REPEAT"/>
    <property type="match status" value="2"/>
</dbReference>
<name>A0AAD8A5L4_DIPPU</name>
<comment type="caution">
    <text evidence="14">The sequence shown here is derived from an EMBL/GenBank/DDBJ whole genome shotgun (WGS) entry which is preliminary data.</text>
</comment>
<dbReference type="Proteomes" id="UP001233999">
    <property type="component" value="Unassembled WGS sequence"/>
</dbReference>
<feature type="transmembrane region" description="Helical" evidence="12">
    <location>
        <begin position="351"/>
        <end position="369"/>
    </location>
</feature>
<dbReference type="Gene3D" id="1.25.40.20">
    <property type="entry name" value="Ankyrin repeat-containing domain"/>
    <property type="match status" value="1"/>
</dbReference>
<evidence type="ECO:0000313" key="15">
    <source>
        <dbReference type="Proteomes" id="UP001233999"/>
    </source>
</evidence>
<keyword evidence="3" id="KW-0716">Sensory transduction</keyword>
<evidence type="ECO:0000256" key="5">
    <source>
        <dbReference type="ARBA" id="ARBA00022737"/>
    </source>
</evidence>
<dbReference type="SMART" id="SM00248">
    <property type="entry name" value="ANK"/>
    <property type="match status" value="4"/>
</dbReference>
<feature type="transmembrane region" description="Helical" evidence="12">
    <location>
        <begin position="447"/>
        <end position="466"/>
    </location>
</feature>
<gene>
    <name evidence="14" type="ORF">L9F63_015842</name>
</gene>
<dbReference type="InterPro" id="IPR036770">
    <property type="entry name" value="Ankyrin_rpt-contain_sf"/>
</dbReference>
<feature type="domain" description="Ion transport" evidence="13">
    <location>
        <begin position="285"/>
        <end position="503"/>
    </location>
</feature>
<protein>
    <recommendedName>
        <fullName evidence="13">Ion transport domain-containing protein</fullName>
    </recommendedName>
</protein>
<dbReference type="PROSITE" id="PS50297">
    <property type="entry name" value="ANK_REP_REGION"/>
    <property type="match status" value="2"/>
</dbReference>
<dbReference type="InterPro" id="IPR002110">
    <property type="entry name" value="Ankyrin_rpt"/>
</dbReference>
<evidence type="ECO:0000256" key="3">
    <source>
        <dbReference type="ARBA" id="ARBA00022606"/>
    </source>
</evidence>
<evidence type="ECO:0000259" key="13">
    <source>
        <dbReference type="Pfam" id="PF00520"/>
    </source>
</evidence>
<keyword evidence="5" id="KW-0677">Repeat</keyword>
<reference evidence="14" key="2">
    <citation type="submission" date="2023-05" db="EMBL/GenBank/DDBJ databases">
        <authorList>
            <person name="Fouks B."/>
        </authorList>
    </citation>
    <scope>NUCLEOTIDE SEQUENCE</scope>
    <source>
        <strain evidence="14">Stay&amp;Tobe</strain>
        <tissue evidence="14">Testes</tissue>
    </source>
</reference>
<accession>A0AAD8A5L4</accession>
<feature type="transmembrane region" description="Helical" evidence="12">
    <location>
        <begin position="275"/>
        <end position="295"/>
    </location>
</feature>
<sequence>MTSIVQHQAKLLAALESRDLDVFTNLLEESQPDASCLEAACREDDCVEFVRLLLERGVEPNTLNITLQHTPLHVAAERGHYQIIEALLNDSRTDVNSLNGSEQTALHLVVKNCKKSPDTFRHCIILLVSHHVEVNSLDWLGNSALHYAAENEDQDTALLLLRSGAYLGTRNHDREMSISGLEPKTLETFLNSCIVLISENTLKMRYEFLVPDNQLDSFLPKNKIVSEETSAMLNSPIPEMDAILAIAATPRLQHLVSHPVLSTFTNVKWQRVCKFYFSSILFYSFYIAVLTTVILEQFLPRKPDEFCSQSSIGCFWKIGGRIILGLCCFCEVVKLVFTLAMSPFRYRHENAFEQITIMILAIVVLFGNVSRGFAALALLFSWVHLFCLAGQHPTLVVYFHLYKKICCTFLKIFIWTFLLIFAFSLSFFVLFQNTKTFISEKHDSFKLFWNPLSALFTTVGVFVGGFETKFLEFESSAIMSHIIFILFCFLIVVVLANMLTSIAVQHGETVFRESEWIRLLSMAKAVSNIEKHYLGNPLYMYLRMKKMKLNSTQIATWAVKWATSLWIACNWRRYLKGLQNMVVVHPKRSVVFPLQRDSNIMCKYVVPENILKKAVTIAKGDKCQDERLSEVQDALKRMEDMQRDIFALLKKYDSGTSE</sequence>
<keyword evidence="10" id="KW-0407">Ion channel</keyword>
<evidence type="ECO:0000256" key="7">
    <source>
        <dbReference type="ARBA" id="ARBA00023043"/>
    </source>
</evidence>
<dbReference type="Pfam" id="PF00520">
    <property type="entry name" value="Ion_trans"/>
    <property type="match status" value="1"/>
</dbReference>
<evidence type="ECO:0000256" key="8">
    <source>
        <dbReference type="ARBA" id="ARBA00023065"/>
    </source>
</evidence>
<dbReference type="InterPro" id="IPR052076">
    <property type="entry name" value="TRP_cation_channel"/>
</dbReference>
<dbReference type="GO" id="GO:0005216">
    <property type="term" value="F:monoatomic ion channel activity"/>
    <property type="evidence" value="ECO:0007669"/>
    <property type="project" value="InterPro"/>
</dbReference>
<dbReference type="SUPFAM" id="SSF48403">
    <property type="entry name" value="Ankyrin repeat"/>
    <property type="match status" value="1"/>
</dbReference>
<keyword evidence="2" id="KW-0813">Transport</keyword>
<evidence type="ECO:0000256" key="10">
    <source>
        <dbReference type="ARBA" id="ARBA00023303"/>
    </source>
</evidence>
<dbReference type="Pfam" id="PF12796">
    <property type="entry name" value="Ank_2"/>
    <property type="match status" value="1"/>
</dbReference>
<keyword evidence="4 12" id="KW-0812">Transmembrane</keyword>
<dbReference type="GO" id="GO:0034703">
    <property type="term" value="C:cation channel complex"/>
    <property type="evidence" value="ECO:0007669"/>
    <property type="project" value="UniProtKB-ARBA"/>
</dbReference>
<feature type="repeat" description="ANK" evidence="11">
    <location>
        <begin position="140"/>
        <end position="172"/>
    </location>
</feature>
<dbReference type="PANTHER" id="PTHR47143:SF4">
    <property type="entry name" value="TRANSIENT RECEPTOR POTENTIAL CATION CHANNEL PROTEIN PAINLESS"/>
    <property type="match status" value="1"/>
</dbReference>
<evidence type="ECO:0000256" key="1">
    <source>
        <dbReference type="ARBA" id="ARBA00004141"/>
    </source>
</evidence>
<feature type="transmembrane region" description="Helical" evidence="12">
    <location>
        <begin position="315"/>
        <end position="339"/>
    </location>
</feature>
<evidence type="ECO:0000256" key="12">
    <source>
        <dbReference type="SAM" id="Phobius"/>
    </source>
</evidence>
<keyword evidence="6 12" id="KW-1133">Transmembrane helix</keyword>
<feature type="transmembrane region" description="Helical" evidence="12">
    <location>
        <begin position="478"/>
        <end position="499"/>
    </location>
</feature>
<dbReference type="AlphaFoldDB" id="A0AAD8A5L4"/>
<feature type="transmembrane region" description="Helical" evidence="12">
    <location>
        <begin position="412"/>
        <end position="431"/>
    </location>
</feature>
<evidence type="ECO:0000313" key="14">
    <source>
        <dbReference type="EMBL" id="KAJ9592426.1"/>
    </source>
</evidence>
<keyword evidence="7 11" id="KW-0040">ANK repeat</keyword>
<dbReference type="Pfam" id="PF00023">
    <property type="entry name" value="Ank"/>
    <property type="match status" value="1"/>
</dbReference>
<evidence type="ECO:0000256" key="4">
    <source>
        <dbReference type="ARBA" id="ARBA00022692"/>
    </source>
</evidence>
<keyword evidence="9 12" id="KW-0472">Membrane</keyword>
<evidence type="ECO:0000256" key="2">
    <source>
        <dbReference type="ARBA" id="ARBA00022448"/>
    </source>
</evidence>
<organism evidence="14 15">
    <name type="scientific">Diploptera punctata</name>
    <name type="common">Pacific beetle cockroach</name>
    <dbReference type="NCBI Taxonomy" id="6984"/>
    <lineage>
        <taxon>Eukaryota</taxon>
        <taxon>Metazoa</taxon>
        <taxon>Ecdysozoa</taxon>
        <taxon>Arthropoda</taxon>
        <taxon>Hexapoda</taxon>
        <taxon>Insecta</taxon>
        <taxon>Pterygota</taxon>
        <taxon>Neoptera</taxon>
        <taxon>Polyneoptera</taxon>
        <taxon>Dictyoptera</taxon>
        <taxon>Blattodea</taxon>
        <taxon>Blaberoidea</taxon>
        <taxon>Blaberidae</taxon>
        <taxon>Diplopterinae</taxon>
        <taxon>Diploptera</taxon>
    </lineage>
</organism>
<evidence type="ECO:0000256" key="9">
    <source>
        <dbReference type="ARBA" id="ARBA00023136"/>
    </source>
</evidence>
<evidence type="ECO:0000256" key="6">
    <source>
        <dbReference type="ARBA" id="ARBA00022989"/>
    </source>
</evidence>
<evidence type="ECO:0000256" key="11">
    <source>
        <dbReference type="PROSITE-ProRule" id="PRU00023"/>
    </source>
</evidence>
<keyword evidence="15" id="KW-1185">Reference proteome</keyword>
<comment type="subcellular location">
    <subcellularLocation>
        <location evidence="1">Membrane</location>
        <topology evidence="1">Multi-pass membrane protein</topology>
    </subcellularLocation>
</comment>
<dbReference type="EMBL" id="JASPKZ010003835">
    <property type="protein sequence ID" value="KAJ9592426.1"/>
    <property type="molecule type" value="Genomic_DNA"/>
</dbReference>
<dbReference type="InterPro" id="IPR005821">
    <property type="entry name" value="Ion_trans_dom"/>
</dbReference>
<proteinExistence type="predicted"/>
<dbReference type="PANTHER" id="PTHR47143">
    <property type="entry name" value="TRANSIENT RECEPTOR POTENTIAL CATION CHANNEL PROTEIN PAINLESS"/>
    <property type="match status" value="1"/>
</dbReference>
<reference evidence="14" key="1">
    <citation type="journal article" date="2023" name="IScience">
        <title>Live-bearing cockroach genome reveals convergent evolutionary mechanisms linked to viviparity in insects and beyond.</title>
        <authorList>
            <person name="Fouks B."/>
            <person name="Harrison M.C."/>
            <person name="Mikhailova A.A."/>
            <person name="Marchal E."/>
            <person name="English S."/>
            <person name="Carruthers M."/>
            <person name="Jennings E.C."/>
            <person name="Chiamaka E.L."/>
            <person name="Frigard R.A."/>
            <person name="Pippel M."/>
            <person name="Attardo G.M."/>
            <person name="Benoit J.B."/>
            <person name="Bornberg-Bauer E."/>
            <person name="Tobe S.S."/>
        </authorList>
    </citation>
    <scope>NUCLEOTIDE SEQUENCE</scope>
    <source>
        <strain evidence="14">Stay&amp;Tobe</strain>
    </source>
</reference>